<keyword evidence="2" id="KW-1185">Reference proteome</keyword>
<evidence type="ECO:0000313" key="1">
    <source>
        <dbReference type="EMBL" id="SUM46334.1"/>
    </source>
</evidence>
<dbReference type="AlphaFoldDB" id="A0A380G5B7"/>
<sequence>MKLLKYTKIALLIIILAEEIRNAIRKNKVTIATESFISERCWQ</sequence>
<protein>
    <submittedName>
        <fullName evidence="1">Uncharacterized protein</fullName>
    </submittedName>
</protein>
<organism evidence="1 2">
    <name type="scientific">Staphylococcus intermedius NCTC 11048</name>
    <dbReference type="NCBI Taxonomy" id="1141106"/>
    <lineage>
        <taxon>Bacteria</taxon>
        <taxon>Bacillati</taxon>
        <taxon>Bacillota</taxon>
        <taxon>Bacilli</taxon>
        <taxon>Bacillales</taxon>
        <taxon>Staphylococcaceae</taxon>
        <taxon>Staphylococcus</taxon>
        <taxon>Staphylococcus intermedius group</taxon>
    </lineage>
</organism>
<evidence type="ECO:0000313" key="2">
    <source>
        <dbReference type="Proteomes" id="UP000255549"/>
    </source>
</evidence>
<accession>A0A380G5B7</accession>
<dbReference type="EMBL" id="UHDP01000003">
    <property type="protein sequence ID" value="SUM46334.1"/>
    <property type="molecule type" value="Genomic_DNA"/>
</dbReference>
<name>A0A380G5B7_STAIN</name>
<gene>
    <name evidence="1" type="ORF">NCTC11048_01382</name>
</gene>
<proteinExistence type="predicted"/>
<reference evidence="1 2" key="1">
    <citation type="submission" date="2018-06" db="EMBL/GenBank/DDBJ databases">
        <authorList>
            <consortium name="Pathogen Informatics"/>
            <person name="Doyle S."/>
        </authorList>
    </citation>
    <scope>NUCLEOTIDE SEQUENCE [LARGE SCALE GENOMIC DNA]</scope>
    <source>
        <strain evidence="2">NCTC 11048</strain>
    </source>
</reference>
<dbReference type="Proteomes" id="UP000255549">
    <property type="component" value="Unassembled WGS sequence"/>
</dbReference>